<sequence>MHAVAESDQHELWKSNSRRRKKIKRCQHVQGSDLESSHHTRSNPGVIHEAPQITAILHLIVNPNPTSPPIQIYRPVPPHPFRPTTEPIAANRNKNYQQQKKPDRSPNPDEETQPQQITRRLRHPALLRGRSPADQRGGKQLRPVKPGNHILANDSEAHGSGGGGGGGGRAGKLTHQARAARGGEARPRPLRSGDVGGGGRQIWRRTG</sequence>
<evidence type="ECO:0000313" key="3">
    <source>
        <dbReference type="Proteomes" id="UP000823388"/>
    </source>
</evidence>
<accession>A0A8T0WC48</accession>
<dbReference type="Proteomes" id="UP000823388">
    <property type="component" value="Chromosome 2K"/>
</dbReference>
<evidence type="ECO:0000313" key="2">
    <source>
        <dbReference type="EMBL" id="KAG2642954.1"/>
    </source>
</evidence>
<gene>
    <name evidence="2" type="ORF">PVAP13_2KG289767</name>
</gene>
<dbReference type="EMBL" id="CM029039">
    <property type="protein sequence ID" value="KAG2642954.1"/>
    <property type="molecule type" value="Genomic_DNA"/>
</dbReference>
<reference evidence="2" key="1">
    <citation type="submission" date="2020-05" db="EMBL/GenBank/DDBJ databases">
        <title>WGS assembly of Panicum virgatum.</title>
        <authorList>
            <person name="Lovell J.T."/>
            <person name="Jenkins J."/>
            <person name="Shu S."/>
            <person name="Juenger T.E."/>
            <person name="Schmutz J."/>
        </authorList>
    </citation>
    <scope>NUCLEOTIDE SEQUENCE</scope>
    <source>
        <strain evidence="2">AP13</strain>
    </source>
</reference>
<feature type="compositionally biased region" description="Basic and acidic residues" evidence="1">
    <location>
        <begin position="1"/>
        <end position="13"/>
    </location>
</feature>
<keyword evidence="3" id="KW-1185">Reference proteome</keyword>
<comment type="caution">
    <text evidence="2">The sequence shown here is derived from an EMBL/GenBank/DDBJ whole genome shotgun (WGS) entry which is preliminary data.</text>
</comment>
<evidence type="ECO:0000256" key="1">
    <source>
        <dbReference type="SAM" id="MobiDB-lite"/>
    </source>
</evidence>
<name>A0A8T0WC48_PANVG</name>
<feature type="compositionally biased region" description="Gly residues" evidence="1">
    <location>
        <begin position="159"/>
        <end position="170"/>
    </location>
</feature>
<feature type="region of interest" description="Disordered" evidence="1">
    <location>
        <begin position="1"/>
        <end position="45"/>
    </location>
</feature>
<protein>
    <submittedName>
        <fullName evidence="2">Uncharacterized protein</fullName>
    </submittedName>
</protein>
<feature type="compositionally biased region" description="Basic residues" evidence="1">
    <location>
        <begin position="16"/>
        <end position="27"/>
    </location>
</feature>
<dbReference type="AlphaFoldDB" id="A0A8T0WC48"/>
<proteinExistence type="predicted"/>
<organism evidence="2 3">
    <name type="scientific">Panicum virgatum</name>
    <name type="common">Blackwell switchgrass</name>
    <dbReference type="NCBI Taxonomy" id="38727"/>
    <lineage>
        <taxon>Eukaryota</taxon>
        <taxon>Viridiplantae</taxon>
        <taxon>Streptophyta</taxon>
        <taxon>Embryophyta</taxon>
        <taxon>Tracheophyta</taxon>
        <taxon>Spermatophyta</taxon>
        <taxon>Magnoliopsida</taxon>
        <taxon>Liliopsida</taxon>
        <taxon>Poales</taxon>
        <taxon>Poaceae</taxon>
        <taxon>PACMAD clade</taxon>
        <taxon>Panicoideae</taxon>
        <taxon>Panicodae</taxon>
        <taxon>Paniceae</taxon>
        <taxon>Panicinae</taxon>
        <taxon>Panicum</taxon>
        <taxon>Panicum sect. Hiantes</taxon>
    </lineage>
</organism>
<feature type="region of interest" description="Disordered" evidence="1">
    <location>
        <begin position="70"/>
        <end position="207"/>
    </location>
</feature>